<dbReference type="InterPro" id="IPR018968">
    <property type="entry name" value="Phasin"/>
</dbReference>
<evidence type="ECO:0000256" key="1">
    <source>
        <dbReference type="SAM" id="MobiDB-lite"/>
    </source>
</evidence>
<feature type="domain" description="Phasin" evidence="2">
    <location>
        <begin position="86"/>
        <end position="182"/>
    </location>
</feature>
<name>A0A858R6F4_9PROT</name>
<proteinExistence type="predicted"/>
<evidence type="ECO:0000259" key="2">
    <source>
        <dbReference type="Pfam" id="PF09361"/>
    </source>
</evidence>
<evidence type="ECO:0000313" key="4">
    <source>
        <dbReference type="Proteomes" id="UP000501891"/>
    </source>
</evidence>
<dbReference type="InterPro" id="IPR010127">
    <property type="entry name" value="Phasin_subfam-1"/>
</dbReference>
<dbReference type="NCBIfam" id="TIGR01841">
    <property type="entry name" value="phasin"/>
    <property type="match status" value="1"/>
</dbReference>
<accession>A0A858R6F4</accession>
<reference evidence="3" key="1">
    <citation type="submission" date="2020-04" db="EMBL/GenBank/DDBJ databases">
        <title>A desert anoxygenic phototrophic bacterium fixes CO2 using RubisCO under aerobic conditions.</title>
        <authorList>
            <person name="Tang K."/>
        </authorList>
    </citation>
    <scope>NUCLEOTIDE SEQUENCE [LARGE SCALE GENOMIC DNA]</scope>
    <source>
        <strain evidence="3">MIMtkB3</strain>
    </source>
</reference>
<evidence type="ECO:0000313" key="3">
    <source>
        <dbReference type="EMBL" id="QJE73020.1"/>
    </source>
</evidence>
<dbReference type="AlphaFoldDB" id="A0A858R6F4"/>
<feature type="region of interest" description="Disordered" evidence="1">
    <location>
        <begin position="21"/>
        <end position="64"/>
    </location>
</feature>
<dbReference type="Pfam" id="PF09361">
    <property type="entry name" value="Phasin_2"/>
    <property type="match status" value="1"/>
</dbReference>
<keyword evidence="4" id="KW-1185">Reference proteome</keyword>
<dbReference type="EMBL" id="CP051775">
    <property type="protein sequence ID" value="QJE73020.1"/>
    <property type="molecule type" value="Genomic_DNA"/>
</dbReference>
<gene>
    <name evidence="3" type="ORF">HHL28_07900</name>
</gene>
<sequence>MTADKDLAVAVKDTVATAKENAQKRAAETRDAAQDFGKATRQTTETASQALQAGAGTAAETAQRTTGAAAEQFGRLSDEAVKAGRTMSERATRNMDAVMSAQSVVADGFQTVWREWFAYTQGALDRWTQQTKALTGARTLTDLVTAQQDLVRTEMEQLLKTSQRMSELASQITNDATRRITQRAEEQAEDMRKSA</sequence>
<feature type="compositionally biased region" description="Low complexity" evidence="1">
    <location>
        <begin position="46"/>
        <end position="64"/>
    </location>
</feature>
<feature type="compositionally biased region" description="Basic and acidic residues" evidence="1">
    <location>
        <begin position="21"/>
        <end position="33"/>
    </location>
</feature>
<protein>
    <submittedName>
        <fullName evidence="3">Phasin family protein</fullName>
    </submittedName>
</protein>
<organism evidence="3 4">
    <name type="scientific">Aerophototrophica crusticola</name>
    <dbReference type="NCBI Taxonomy" id="1709002"/>
    <lineage>
        <taxon>Bacteria</taxon>
        <taxon>Pseudomonadati</taxon>
        <taxon>Pseudomonadota</taxon>
        <taxon>Alphaproteobacteria</taxon>
        <taxon>Rhodospirillales</taxon>
        <taxon>Rhodospirillaceae</taxon>
        <taxon>Aerophototrophica</taxon>
    </lineage>
</organism>
<feature type="region of interest" description="Disordered" evidence="1">
    <location>
        <begin position="169"/>
        <end position="195"/>
    </location>
</feature>
<feature type="compositionally biased region" description="Basic and acidic residues" evidence="1">
    <location>
        <begin position="176"/>
        <end position="195"/>
    </location>
</feature>
<dbReference type="KEGG" id="acru:HHL28_07900"/>
<dbReference type="Proteomes" id="UP000501891">
    <property type="component" value="Chromosome"/>
</dbReference>